<keyword evidence="2" id="KW-1185">Reference proteome</keyword>
<evidence type="ECO:0000313" key="1">
    <source>
        <dbReference type="EMBL" id="PRR70892.1"/>
    </source>
</evidence>
<dbReference type="Proteomes" id="UP000239614">
    <property type="component" value="Unassembled WGS sequence"/>
</dbReference>
<name>A0A2T0APE5_9CLOT</name>
<protein>
    <submittedName>
        <fullName evidence="1">Uncharacterized protein</fullName>
    </submittedName>
</protein>
<proteinExistence type="predicted"/>
<accession>A0A2T0APE5</accession>
<reference evidence="1 2" key="1">
    <citation type="submission" date="2018-03" db="EMBL/GenBank/DDBJ databases">
        <title>Genome sequence of Clostridium thermopalmarium DSM 5974.</title>
        <authorList>
            <person name="Poehlein A."/>
            <person name="Daniel R."/>
        </authorList>
    </citation>
    <scope>NUCLEOTIDE SEQUENCE [LARGE SCALE GENOMIC DNA]</scope>
    <source>
        <strain evidence="1 2">DSM 5974</strain>
    </source>
</reference>
<dbReference type="AlphaFoldDB" id="A0A2T0APE5"/>
<sequence length="48" mass="5720">MGKIKITKSPQHKTVVISKENQYGYGYIITINKRELEEFLKDEYEDIK</sequence>
<comment type="caution">
    <text evidence="1">The sequence shown here is derived from an EMBL/GenBank/DDBJ whole genome shotgun (WGS) entry which is preliminary data.</text>
</comment>
<evidence type="ECO:0000313" key="2">
    <source>
        <dbReference type="Proteomes" id="UP000239614"/>
    </source>
</evidence>
<gene>
    <name evidence="1" type="ORF">CPAL_19820</name>
</gene>
<organism evidence="1 2">
    <name type="scientific">Clostridium thermopalmarium DSM 5974</name>
    <dbReference type="NCBI Taxonomy" id="1121340"/>
    <lineage>
        <taxon>Bacteria</taxon>
        <taxon>Bacillati</taxon>
        <taxon>Bacillota</taxon>
        <taxon>Clostridia</taxon>
        <taxon>Eubacteriales</taxon>
        <taxon>Clostridiaceae</taxon>
        <taxon>Clostridium</taxon>
    </lineage>
</organism>
<dbReference type="EMBL" id="PVXN01000053">
    <property type="protein sequence ID" value="PRR70892.1"/>
    <property type="molecule type" value="Genomic_DNA"/>
</dbReference>
<dbReference type="RefSeq" id="WP_165815319.1">
    <property type="nucleotide sequence ID" value="NZ_PVXN01000053.1"/>
</dbReference>